<dbReference type="SMART" id="SM00382">
    <property type="entry name" value="AAA"/>
    <property type="match status" value="1"/>
</dbReference>
<dbReference type="SUPFAM" id="SSF52540">
    <property type="entry name" value="P-loop containing nucleoside triphosphate hydrolases"/>
    <property type="match status" value="1"/>
</dbReference>
<reference evidence="8" key="1">
    <citation type="submission" date="2014-07" db="EMBL/GenBank/DDBJ databases">
        <authorList>
            <person name="Monot Marc"/>
        </authorList>
    </citation>
    <scope>NUCLEOTIDE SEQUENCE</scope>
    <source>
        <strain evidence="8">7032989</strain>
        <strain evidence="6">7032994</strain>
    </source>
</reference>
<keyword evidence="2" id="KW-0813">Transport</keyword>
<keyword evidence="8" id="KW-0378">Hydrolase</keyword>
<reference evidence="12 14" key="3">
    <citation type="submission" date="2019-04" db="EMBL/GenBank/DDBJ databases">
        <authorList>
            <consortium name="Pathogen Informatics"/>
        </authorList>
    </citation>
    <scope>NUCLEOTIDE SEQUENCE [LARGE SCALE GENOMIC DNA]</scope>
    <source>
        <strain evidence="11">Clo34</strain>
        <strain evidence="15">clo34</strain>
        <strain evidence="12">Tl291</strain>
        <strain evidence="14">tl291</strain>
        <strain evidence="10 13">VRECD0157</strain>
    </source>
</reference>
<dbReference type="EMBL" id="CAADAN010000008">
    <property type="protein sequence ID" value="VFD33117.1"/>
    <property type="molecule type" value="Genomic_DNA"/>
</dbReference>
<evidence type="ECO:0000313" key="9">
    <source>
        <dbReference type="EMBL" id="HBH1541808.1"/>
    </source>
</evidence>
<dbReference type="AlphaFoldDB" id="A0A031WDD2"/>
<dbReference type="Proteomes" id="UP000372533">
    <property type="component" value="Unassembled WGS sequence"/>
</dbReference>
<dbReference type="EMBL" id="FUPS01000010">
    <property type="protein sequence ID" value="SJS76682.1"/>
    <property type="molecule type" value="Genomic_DNA"/>
</dbReference>
<dbReference type="GeneID" id="66354024"/>
<dbReference type="PANTHER" id="PTHR42711">
    <property type="entry name" value="ABC TRANSPORTER ATP-BINDING PROTEIN"/>
    <property type="match status" value="1"/>
</dbReference>
<proteinExistence type="inferred from homology"/>
<evidence type="ECO:0000256" key="2">
    <source>
        <dbReference type="ARBA" id="ARBA00022448"/>
    </source>
</evidence>
<evidence type="ECO:0000256" key="3">
    <source>
        <dbReference type="ARBA" id="ARBA00022741"/>
    </source>
</evidence>
<dbReference type="RefSeq" id="WP_003436445.1">
    <property type="nucleotide sequence ID" value="NZ_AP031492.1"/>
</dbReference>
<gene>
    <name evidence="6" type="primary">natA</name>
    <name evidence="12" type="synonym">ybhF_1</name>
    <name evidence="10" type="synonym">ybhF_4</name>
    <name evidence="8" type="ORF">BN1095_950026</name>
    <name evidence="7" type="ORF">BN1096_610051</name>
    <name evidence="6" type="ORF">BN1097_600047</name>
    <name evidence="9" type="ORF">KRM00_001277</name>
    <name evidence="12" type="ORF">SAMEA1402366_00003</name>
    <name evidence="11" type="ORF">SAMEA1402399_02419</name>
    <name evidence="10" type="ORF">SAMEA3375112_02846</name>
</gene>
<evidence type="ECO:0000313" key="10">
    <source>
        <dbReference type="EMBL" id="SJS76682.1"/>
    </source>
</evidence>
<feature type="domain" description="ABC transporter" evidence="5">
    <location>
        <begin position="24"/>
        <end position="255"/>
    </location>
</feature>
<dbReference type="PROSITE" id="PS50893">
    <property type="entry name" value="ABC_TRANSPORTER_2"/>
    <property type="match status" value="1"/>
</dbReference>
<dbReference type="InterPro" id="IPR003439">
    <property type="entry name" value="ABC_transporter-like_ATP-bd"/>
</dbReference>
<name>A0A031WDD2_CLODI</name>
<dbReference type="EC" id="3.6.3.-" evidence="8 11"/>
<evidence type="ECO:0000256" key="1">
    <source>
        <dbReference type="ARBA" id="ARBA00005417"/>
    </source>
</evidence>
<dbReference type="GO" id="GO:0005524">
    <property type="term" value="F:ATP binding"/>
    <property type="evidence" value="ECO:0007669"/>
    <property type="project" value="UniProtKB-KW"/>
</dbReference>
<evidence type="ECO:0000313" key="13">
    <source>
        <dbReference type="Proteomes" id="UP000189137"/>
    </source>
</evidence>
<dbReference type="EMBL" id="LK932515">
    <property type="protein sequence ID" value="CDS87175.1"/>
    <property type="molecule type" value="Genomic_DNA"/>
</dbReference>
<dbReference type="Gene3D" id="3.40.50.300">
    <property type="entry name" value="P-loop containing nucleotide triphosphate hydrolases"/>
    <property type="match status" value="1"/>
</dbReference>
<evidence type="ECO:0000313" key="8">
    <source>
        <dbReference type="EMBL" id="CDT82440.1"/>
    </source>
</evidence>
<dbReference type="EMBL" id="DAEPXK010000009">
    <property type="protein sequence ID" value="HBH1541808.1"/>
    <property type="molecule type" value="Genomic_DNA"/>
</dbReference>
<reference evidence="9" key="4">
    <citation type="submission" date="2021-06" db="EMBL/GenBank/DDBJ databases">
        <authorList>
            <consortium name="NCBI Pathogen Detection Project"/>
        </authorList>
    </citation>
    <scope>NUCLEOTIDE SEQUENCE</scope>
    <source>
        <strain evidence="9">HN1000</strain>
    </source>
</reference>
<dbReference type="InterPro" id="IPR027417">
    <property type="entry name" value="P-loop_NTPase"/>
</dbReference>
<dbReference type="InterPro" id="IPR003593">
    <property type="entry name" value="AAA+_ATPase"/>
</dbReference>
<comment type="similarity">
    <text evidence="1">Belongs to the ABC transporter superfamily.</text>
</comment>
<dbReference type="EMBL" id="CAAJVP010000001">
    <property type="protein sequence ID" value="VHX91457.1"/>
    <property type="molecule type" value="Genomic_DNA"/>
</dbReference>
<accession>A0A031WDD2</accession>
<dbReference type="Proteomes" id="UP000189137">
    <property type="component" value="Unassembled WGS sequence"/>
</dbReference>
<dbReference type="InterPro" id="IPR050763">
    <property type="entry name" value="ABC_transporter_ATP-binding"/>
</dbReference>
<evidence type="ECO:0000313" key="6">
    <source>
        <dbReference type="EMBL" id="CDS86840.1"/>
    </source>
</evidence>
<dbReference type="Proteomes" id="UP000878956">
    <property type="component" value="Unassembled WGS sequence"/>
</dbReference>
<organism evidence="8">
    <name type="scientific">Clostridioides difficile</name>
    <name type="common">Peptoclostridium difficile</name>
    <dbReference type="NCBI Taxonomy" id="1496"/>
    <lineage>
        <taxon>Bacteria</taxon>
        <taxon>Bacillati</taxon>
        <taxon>Bacillota</taxon>
        <taxon>Clostridia</taxon>
        <taxon>Peptostreptococcales</taxon>
        <taxon>Peptostreptococcaceae</taxon>
        <taxon>Clostridioides</taxon>
    </lineage>
</organism>
<dbReference type="EMBL" id="LK933540">
    <property type="protein sequence ID" value="CDT82440.1"/>
    <property type="molecule type" value="Genomic_DNA"/>
</dbReference>
<evidence type="ECO:0000313" key="14">
    <source>
        <dbReference type="Proteomes" id="UP000372533"/>
    </source>
</evidence>
<dbReference type="Proteomes" id="UP000411588">
    <property type="component" value="Unassembled WGS sequence"/>
</dbReference>
<dbReference type="PATRIC" id="fig|1496.1373.peg.1979"/>
<evidence type="ECO:0000313" key="15">
    <source>
        <dbReference type="Proteomes" id="UP000411588"/>
    </source>
</evidence>
<evidence type="ECO:0000256" key="4">
    <source>
        <dbReference type="ARBA" id="ARBA00022840"/>
    </source>
</evidence>
<evidence type="ECO:0000313" key="11">
    <source>
        <dbReference type="EMBL" id="VFD33117.1"/>
    </source>
</evidence>
<dbReference type="PANTHER" id="PTHR42711:SF5">
    <property type="entry name" value="ABC TRANSPORTER ATP-BINDING PROTEIN NATA"/>
    <property type="match status" value="1"/>
</dbReference>
<protein>
    <submittedName>
        <fullName evidence="9 10">ABC transporter ATP-binding protein</fullName>
        <ecNumber evidence="8 11">3.6.3.-</ecNumber>
    </submittedName>
    <submittedName>
        <fullName evidence="8">ABC-type transport system, ATP-binding protein</fullName>
    </submittedName>
    <submittedName>
        <fullName evidence="6">Na+ ABC efflux transporter (ATP-binding protein)</fullName>
    </submittedName>
</protein>
<keyword evidence="4 8" id="KW-0067">ATP-binding</keyword>
<evidence type="ECO:0000313" key="12">
    <source>
        <dbReference type="EMBL" id="VHX91457.1"/>
    </source>
</evidence>
<sequence>MIEVDKLCKSFTRVVKDDKNKSSIRKLKKVKTKKEEFFAVNNVSFKVMEGEIVGILGPNGAGKTTLLRMLGGILTPTSGSINISGYDYSIDRNSAKKEIGYLSGNTKLYGRLSPRELLTTFASLYEMSKEDIEESIENIVKIMDMSEFIDNRIENLSTGQTQRTSIARCLIHSPKVYIFDEPTLGLDVLSSASIIDFMKNEKLRGKTVLYSTHYMEEAETLCDKIFMIHNGKIIASGTPQSLKEESGVNNLRDVFIKLARKEDI</sequence>
<evidence type="ECO:0000313" key="7">
    <source>
        <dbReference type="EMBL" id="CDS87175.1"/>
    </source>
</evidence>
<dbReference type="EMBL" id="LK932399">
    <property type="protein sequence ID" value="CDS86840.1"/>
    <property type="molecule type" value="Genomic_DNA"/>
</dbReference>
<dbReference type="GO" id="GO:0016887">
    <property type="term" value="F:ATP hydrolysis activity"/>
    <property type="evidence" value="ECO:0007669"/>
    <property type="project" value="InterPro"/>
</dbReference>
<dbReference type="Pfam" id="PF00005">
    <property type="entry name" value="ABC_tran"/>
    <property type="match status" value="1"/>
</dbReference>
<reference evidence="9" key="2">
    <citation type="journal article" date="2018" name="Genome Biol.">
        <title>SKESA: strategic k-mer extension for scrupulous assemblies.</title>
        <authorList>
            <person name="Souvorov A."/>
            <person name="Agarwala R."/>
            <person name="Lipman D.J."/>
        </authorList>
    </citation>
    <scope>NUCLEOTIDE SEQUENCE</scope>
    <source>
        <strain evidence="9">HN1000</strain>
    </source>
</reference>
<keyword evidence="3" id="KW-0547">Nucleotide-binding</keyword>
<evidence type="ECO:0000259" key="5">
    <source>
        <dbReference type="PROSITE" id="PS50893"/>
    </source>
</evidence>